<dbReference type="GO" id="GO:0043022">
    <property type="term" value="F:ribosome binding"/>
    <property type="evidence" value="ECO:0007669"/>
    <property type="project" value="TreeGrafter"/>
</dbReference>
<dbReference type="InterPro" id="IPR008881">
    <property type="entry name" value="Trigger_fac_ribosome-bd_bac"/>
</dbReference>
<evidence type="ECO:0000313" key="13">
    <source>
        <dbReference type="EMBL" id="VIP03263.1"/>
    </source>
</evidence>
<dbReference type="InterPro" id="IPR037041">
    <property type="entry name" value="Trigger_fac_C_sf"/>
</dbReference>
<feature type="domain" description="Trigger factor C-terminal" evidence="12">
    <location>
        <begin position="309"/>
        <end position="462"/>
    </location>
</feature>
<dbReference type="GO" id="GO:0015031">
    <property type="term" value="P:protein transport"/>
    <property type="evidence" value="ECO:0007669"/>
    <property type="project" value="UniProtKB-UniRule"/>
</dbReference>
<keyword evidence="14" id="KW-1185">Reference proteome</keyword>
<dbReference type="PANTHER" id="PTHR30560:SF3">
    <property type="entry name" value="TRIGGER FACTOR-LIKE PROTEIN TIG, CHLOROPLASTIC"/>
    <property type="match status" value="1"/>
</dbReference>
<dbReference type="KEGG" id="tim:GMBLW1_06970"/>
<dbReference type="GO" id="GO:0043335">
    <property type="term" value="P:protein unfolding"/>
    <property type="evidence" value="ECO:0007669"/>
    <property type="project" value="TreeGrafter"/>
</dbReference>
<dbReference type="Gene3D" id="3.10.50.40">
    <property type="match status" value="1"/>
</dbReference>
<dbReference type="InterPro" id="IPR005215">
    <property type="entry name" value="Trig_fac"/>
</dbReference>
<dbReference type="NCBIfam" id="TIGR00115">
    <property type="entry name" value="tig"/>
    <property type="match status" value="1"/>
</dbReference>
<reference evidence="13" key="1">
    <citation type="submission" date="2019-04" db="EMBL/GenBank/DDBJ databases">
        <authorList>
            <consortium name="Science for Life Laboratories"/>
        </authorList>
    </citation>
    <scope>NUCLEOTIDE SEQUENCE</scope>
    <source>
        <strain evidence="13">MBLW1</strain>
    </source>
</reference>
<comment type="catalytic activity">
    <reaction evidence="1 9">
        <text>[protein]-peptidylproline (omega=180) = [protein]-peptidylproline (omega=0)</text>
        <dbReference type="Rhea" id="RHEA:16237"/>
        <dbReference type="Rhea" id="RHEA-COMP:10747"/>
        <dbReference type="Rhea" id="RHEA-COMP:10748"/>
        <dbReference type="ChEBI" id="CHEBI:83833"/>
        <dbReference type="ChEBI" id="CHEBI:83834"/>
        <dbReference type="EC" id="5.2.1.8"/>
    </reaction>
</comment>
<comment type="domain">
    <text evidence="9">Consists of 3 domains; the N-terminus binds the ribosome, the middle domain has PPIase activity, while the C-terminus has intrinsic chaperone activity on its own.</text>
</comment>
<evidence type="ECO:0000256" key="7">
    <source>
        <dbReference type="ARBA" id="ARBA00023235"/>
    </source>
</evidence>
<feature type="compositionally biased region" description="Polar residues" evidence="10">
    <location>
        <begin position="506"/>
        <end position="515"/>
    </location>
</feature>
<dbReference type="GO" id="GO:0051301">
    <property type="term" value="P:cell division"/>
    <property type="evidence" value="ECO:0007669"/>
    <property type="project" value="UniProtKB-KW"/>
</dbReference>
<evidence type="ECO:0000256" key="3">
    <source>
        <dbReference type="ARBA" id="ARBA00013194"/>
    </source>
</evidence>
<name>A0A6C2YQ68_9BACT</name>
<evidence type="ECO:0000256" key="10">
    <source>
        <dbReference type="SAM" id="MobiDB-lite"/>
    </source>
</evidence>
<keyword evidence="7 9" id="KW-0413">Isomerase</keyword>
<dbReference type="Pfam" id="PF05698">
    <property type="entry name" value="Trigger_C"/>
    <property type="match status" value="1"/>
</dbReference>
<feature type="compositionally biased region" description="Low complexity" evidence="10">
    <location>
        <begin position="8"/>
        <end position="24"/>
    </location>
</feature>
<evidence type="ECO:0000259" key="12">
    <source>
        <dbReference type="Pfam" id="PF05698"/>
    </source>
</evidence>
<dbReference type="SUPFAM" id="SSF102735">
    <property type="entry name" value="Trigger factor ribosome-binding domain"/>
    <property type="match status" value="1"/>
</dbReference>
<feature type="region of interest" description="Disordered" evidence="10">
    <location>
        <begin position="473"/>
        <end position="515"/>
    </location>
</feature>
<dbReference type="Proteomes" id="UP000464378">
    <property type="component" value="Chromosome"/>
</dbReference>
<gene>
    <name evidence="9" type="primary">tig</name>
    <name evidence="13" type="ORF">GMBLW1_06970</name>
</gene>
<evidence type="ECO:0000256" key="6">
    <source>
        <dbReference type="ARBA" id="ARBA00023186"/>
    </source>
</evidence>
<keyword evidence="9" id="KW-0132">Cell division</keyword>
<dbReference type="Gene3D" id="1.10.3120.10">
    <property type="entry name" value="Trigger factor, C-terminal domain"/>
    <property type="match status" value="1"/>
</dbReference>
<organism evidence="13">
    <name type="scientific">Tuwongella immobilis</name>
    <dbReference type="NCBI Taxonomy" id="692036"/>
    <lineage>
        <taxon>Bacteria</taxon>
        <taxon>Pseudomonadati</taxon>
        <taxon>Planctomycetota</taxon>
        <taxon>Planctomycetia</taxon>
        <taxon>Gemmatales</taxon>
        <taxon>Gemmataceae</taxon>
        <taxon>Tuwongella</taxon>
    </lineage>
</organism>
<dbReference type="InParanoid" id="A0A6C2YQ68"/>
<sequence>MSSENELTPNSPETSTPEPTNPETAVVTAEEPAKLSQQVEINDAGPCRKHIKVTVDRKDIDKLLNEKFTELVRSETSQVRGFRPGKAPRKMIEKRFAREVNDQVKTEVLMASLEQLASDSQISPLAPPDINPAKIEIPAEGPLVYEFNVEVRPEFDLPDYKGLKLKKPVKQFTDADIEKEKRTLLEPAAQLVPKEGENVAVETGDVVEADGTIKFGDRVLNELTGVRFRIEKKLALNDGVADDFDTAMGGAKVGDSRPVKIKLSESVADESLRGQEVDATFTVKEIKVLRMPELNDELLAAMGVNNEAQLNEMLQLSLERRLEYTQRQSARSQVLQILGESTTWDLPQDLLRRQARKTMSRRIMEMKNAGMSDAEIIGRQRLLEQDVLRSTALALKEHFVLQKIAELEKLEVEESDIDTEIEQIAYRSNESARKVRARLEKEDMIETLAMELLERKALDLILSSAEYTEVPLEAEQKDAEVATASAQAVPGEMTDPTAEPAAPESTGDSSSAPTA</sequence>
<comment type="subcellular location">
    <subcellularLocation>
        <location evidence="9">Cytoplasm</location>
    </subcellularLocation>
    <text evidence="9">About half TF is bound to the ribosome near the polypeptide exit tunnel while the other half is free in the cytoplasm.</text>
</comment>
<dbReference type="AlphaFoldDB" id="A0A6C2YQ68"/>
<dbReference type="HAMAP" id="MF_00303">
    <property type="entry name" value="Trigger_factor_Tig"/>
    <property type="match status" value="1"/>
</dbReference>
<dbReference type="InterPro" id="IPR027304">
    <property type="entry name" value="Trigger_fact/SurA_dom_sf"/>
</dbReference>
<evidence type="ECO:0000256" key="8">
    <source>
        <dbReference type="ARBA" id="ARBA00029986"/>
    </source>
</evidence>
<dbReference type="FunCoup" id="A0A6C2YQ68">
    <property type="interactions" value="566"/>
</dbReference>
<dbReference type="EMBL" id="LR593887">
    <property type="protein sequence ID" value="VTS03877.1"/>
    <property type="molecule type" value="Genomic_DNA"/>
</dbReference>
<dbReference type="SUPFAM" id="SSF109998">
    <property type="entry name" value="Triger factor/SurA peptide-binding domain-like"/>
    <property type="match status" value="1"/>
</dbReference>
<dbReference type="GO" id="GO:0044183">
    <property type="term" value="F:protein folding chaperone"/>
    <property type="evidence" value="ECO:0007669"/>
    <property type="project" value="TreeGrafter"/>
</dbReference>
<dbReference type="InterPro" id="IPR036611">
    <property type="entry name" value="Trigger_fac_ribosome-bd_sf"/>
</dbReference>
<evidence type="ECO:0000256" key="2">
    <source>
        <dbReference type="ARBA" id="ARBA00005464"/>
    </source>
</evidence>
<dbReference type="EC" id="5.2.1.8" evidence="3 9"/>
<dbReference type="InterPro" id="IPR008880">
    <property type="entry name" value="Trigger_fac_C"/>
</dbReference>
<evidence type="ECO:0000313" key="14">
    <source>
        <dbReference type="Proteomes" id="UP000464378"/>
    </source>
</evidence>
<proteinExistence type="inferred from homology"/>
<evidence type="ECO:0000256" key="5">
    <source>
        <dbReference type="ARBA" id="ARBA00023110"/>
    </source>
</evidence>
<dbReference type="InterPro" id="IPR046357">
    <property type="entry name" value="PPIase_dom_sf"/>
</dbReference>
<keyword evidence="9" id="KW-0131">Cell cycle</keyword>
<dbReference type="Pfam" id="PF05697">
    <property type="entry name" value="Trigger_N"/>
    <property type="match status" value="1"/>
</dbReference>
<evidence type="ECO:0000259" key="11">
    <source>
        <dbReference type="Pfam" id="PF05697"/>
    </source>
</evidence>
<dbReference type="EMBL" id="LR586016">
    <property type="protein sequence ID" value="VIP03263.1"/>
    <property type="molecule type" value="Genomic_DNA"/>
</dbReference>
<keyword evidence="5 9" id="KW-0697">Rotamase</keyword>
<keyword evidence="9" id="KW-0963">Cytoplasm</keyword>
<feature type="domain" description="Trigger factor ribosome-binding bacterial" evidence="11">
    <location>
        <begin position="38"/>
        <end position="181"/>
    </location>
</feature>
<comment type="similarity">
    <text evidence="2 9">Belongs to the FKBP-type PPIase family. Tig subfamily.</text>
</comment>
<evidence type="ECO:0000256" key="9">
    <source>
        <dbReference type="HAMAP-Rule" id="MF_00303"/>
    </source>
</evidence>
<dbReference type="Gene3D" id="3.30.70.1050">
    <property type="entry name" value="Trigger factor ribosome-binding domain"/>
    <property type="match status" value="1"/>
</dbReference>
<dbReference type="GO" id="GO:0005737">
    <property type="term" value="C:cytoplasm"/>
    <property type="evidence" value="ECO:0007669"/>
    <property type="project" value="UniProtKB-SubCell"/>
</dbReference>
<dbReference type="SUPFAM" id="SSF54534">
    <property type="entry name" value="FKBP-like"/>
    <property type="match status" value="1"/>
</dbReference>
<dbReference type="PANTHER" id="PTHR30560">
    <property type="entry name" value="TRIGGER FACTOR CHAPERONE AND PEPTIDYL-PROLYL CIS/TRANS ISOMERASE"/>
    <property type="match status" value="1"/>
</dbReference>
<dbReference type="GO" id="GO:0051083">
    <property type="term" value="P:'de novo' cotranslational protein folding"/>
    <property type="evidence" value="ECO:0007669"/>
    <property type="project" value="TreeGrafter"/>
</dbReference>
<keyword evidence="6 9" id="KW-0143">Chaperone</keyword>
<comment type="function">
    <text evidence="9">Involved in protein export. Acts as a chaperone by maintaining the newly synthesized protein in an open conformation. Functions as a peptidyl-prolyl cis-trans isomerase.</text>
</comment>
<evidence type="ECO:0000256" key="4">
    <source>
        <dbReference type="ARBA" id="ARBA00016902"/>
    </source>
</evidence>
<accession>A0A6C2YQ68</accession>
<dbReference type="RefSeq" id="WP_162658347.1">
    <property type="nucleotide sequence ID" value="NZ_LR593887.1"/>
</dbReference>
<dbReference type="GO" id="GO:0003755">
    <property type="term" value="F:peptidyl-prolyl cis-trans isomerase activity"/>
    <property type="evidence" value="ECO:0007669"/>
    <property type="project" value="UniProtKB-UniRule"/>
</dbReference>
<feature type="region of interest" description="Disordered" evidence="10">
    <location>
        <begin position="1"/>
        <end position="32"/>
    </location>
</feature>
<protein>
    <recommendedName>
        <fullName evidence="4 9">Trigger factor</fullName>
        <shortName evidence="9">TF</shortName>
        <ecNumber evidence="3 9">5.2.1.8</ecNumber>
    </recommendedName>
    <alternativeName>
        <fullName evidence="8 9">PPIase</fullName>
    </alternativeName>
</protein>
<evidence type="ECO:0000256" key="1">
    <source>
        <dbReference type="ARBA" id="ARBA00000971"/>
    </source>
</evidence>